<gene>
    <name evidence="9" type="ORF">MKK02DRAFT_35541</name>
</gene>
<evidence type="ECO:0000256" key="5">
    <source>
        <dbReference type="ARBA" id="ARBA00023002"/>
    </source>
</evidence>
<dbReference type="GO" id="GO:0016706">
    <property type="term" value="F:2-oxoglutarate-dependent dioxygenase activity"/>
    <property type="evidence" value="ECO:0007669"/>
    <property type="project" value="UniProtKB-ARBA"/>
</dbReference>
<evidence type="ECO:0008006" key="11">
    <source>
        <dbReference type="Google" id="ProtNLM"/>
    </source>
</evidence>
<protein>
    <recommendedName>
        <fullName evidence="11">Gamma-butyrobetaine dioxygenase</fullName>
    </recommendedName>
</protein>
<dbReference type="RefSeq" id="XP_052941908.1">
    <property type="nucleotide sequence ID" value="XM_053089198.1"/>
</dbReference>
<evidence type="ECO:0000313" key="9">
    <source>
        <dbReference type="EMBL" id="KAI9632131.1"/>
    </source>
</evidence>
<dbReference type="Pfam" id="PF02668">
    <property type="entry name" value="TauD"/>
    <property type="match status" value="1"/>
</dbReference>
<keyword evidence="4" id="KW-0223">Dioxygenase</keyword>
<dbReference type="CDD" id="cd00250">
    <property type="entry name" value="CAS_like"/>
    <property type="match status" value="1"/>
</dbReference>
<dbReference type="InterPro" id="IPR003819">
    <property type="entry name" value="TauD/TfdA-like"/>
</dbReference>
<dbReference type="GO" id="GO:0046872">
    <property type="term" value="F:metal ion binding"/>
    <property type="evidence" value="ECO:0007669"/>
    <property type="project" value="UniProtKB-KW"/>
</dbReference>
<dbReference type="SUPFAM" id="SSF51197">
    <property type="entry name" value="Clavaminate synthase-like"/>
    <property type="match status" value="1"/>
</dbReference>
<dbReference type="Proteomes" id="UP001164286">
    <property type="component" value="Unassembled WGS sequence"/>
</dbReference>
<evidence type="ECO:0000259" key="8">
    <source>
        <dbReference type="Pfam" id="PF06155"/>
    </source>
</evidence>
<reference evidence="9" key="1">
    <citation type="journal article" date="2022" name="G3 (Bethesda)">
        <title>High quality genome of the basidiomycete yeast Dioszegia hungarica PDD-24b-2 isolated from cloud water.</title>
        <authorList>
            <person name="Jarrige D."/>
            <person name="Haridas S."/>
            <person name="Bleykasten-Grosshans C."/>
            <person name="Joly M."/>
            <person name="Nadalig T."/>
            <person name="Sancelme M."/>
            <person name="Vuilleumier S."/>
            <person name="Grigoriev I.V."/>
            <person name="Amato P."/>
            <person name="Bringel F."/>
        </authorList>
    </citation>
    <scope>NUCLEOTIDE SEQUENCE</scope>
    <source>
        <strain evidence="9">PDD-24b-2</strain>
    </source>
</reference>
<evidence type="ECO:0000256" key="1">
    <source>
        <dbReference type="ARBA" id="ARBA00001954"/>
    </source>
</evidence>
<proteinExistence type="inferred from homology"/>
<dbReference type="Gene3D" id="3.30.2020.30">
    <property type="match status" value="1"/>
</dbReference>
<dbReference type="PANTHER" id="PTHR10696">
    <property type="entry name" value="GAMMA-BUTYROBETAINE HYDROXYLASE-RELATED"/>
    <property type="match status" value="1"/>
</dbReference>
<name>A0AA38LT54_9TREE</name>
<keyword evidence="3" id="KW-0479">Metal-binding</keyword>
<keyword evidence="5" id="KW-0560">Oxidoreductase</keyword>
<evidence type="ECO:0000256" key="6">
    <source>
        <dbReference type="ARBA" id="ARBA00023004"/>
    </source>
</evidence>
<dbReference type="AlphaFoldDB" id="A0AA38LT54"/>
<dbReference type="InterPro" id="IPR038492">
    <property type="entry name" value="GBBH-like_N_sf"/>
</dbReference>
<comment type="caution">
    <text evidence="9">The sequence shown here is derived from an EMBL/GenBank/DDBJ whole genome shotgun (WGS) entry which is preliminary data.</text>
</comment>
<sequence>MRPFLRMSVPLRIPRPPLHIRYNHTQPQAHLRENEYASTYEISEDELPPEERHGQIEWDKTRLTFHSDGVLIHRNSQYDPTTYQRLRDNCPCPQCVDPSTRQKLRTSGSSATVKLTKAFKGFDAAGESGAHITWSDSHASFYTEAQLRDMVAFDNGRKNVSHHFRRKLWDRPTLEASNLRMKYEDVRGNAGGMLEMLRQAQVYGLVVVSGVPTERTSDKDCELRAFMEEIGEIRNTFYGQTWDVKSVVNSKNVAYTSQDLGLHMDLLYFSSPPRFQALHCLRNRVQGGSSYFADSFYAARHIQHNDPHTASILSRYPLDFEYDNDGHYLRCRHFIMNNLDSLRSHVNWSPPFQGKMRRVAPPRVPVKQAYKAEKEFYEALAKFEETLGRPDVQYEFTMKEGDLVFFDNRRVLHARREYGEGERWLKGCYLDGEVVWDRLATL</sequence>
<feature type="domain" description="TauD/TfdA-like" evidence="7">
    <location>
        <begin position="194"/>
        <end position="429"/>
    </location>
</feature>
<dbReference type="GeneID" id="77728403"/>
<evidence type="ECO:0000313" key="10">
    <source>
        <dbReference type="Proteomes" id="UP001164286"/>
    </source>
</evidence>
<dbReference type="EMBL" id="JAKWFO010000015">
    <property type="protein sequence ID" value="KAI9632131.1"/>
    <property type="molecule type" value="Genomic_DNA"/>
</dbReference>
<organism evidence="9 10">
    <name type="scientific">Dioszegia hungarica</name>
    <dbReference type="NCBI Taxonomy" id="4972"/>
    <lineage>
        <taxon>Eukaryota</taxon>
        <taxon>Fungi</taxon>
        <taxon>Dikarya</taxon>
        <taxon>Basidiomycota</taxon>
        <taxon>Agaricomycotina</taxon>
        <taxon>Tremellomycetes</taxon>
        <taxon>Tremellales</taxon>
        <taxon>Bulleribasidiaceae</taxon>
        <taxon>Dioszegia</taxon>
    </lineage>
</organism>
<dbReference type="GO" id="GO:0045329">
    <property type="term" value="P:carnitine biosynthetic process"/>
    <property type="evidence" value="ECO:0007669"/>
    <property type="project" value="TreeGrafter"/>
</dbReference>
<evidence type="ECO:0000259" key="7">
    <source>
        <dbReference type="Pfam" id="PF02668"/>
    </source>
</evidence>
<dbReference type="InterPro" id="IPR050411">
    <property type="entry name" value="AlphaKG_dependent_hydroxylases"/>
</dbReference>
<dbReference type="Gene3D" id="3.60.130.10">
    <property type="entry name" value="Clavaminate synthase-like"/>
    <property type="match status" value="1"/>
</dbReference>
<dbReference type="InterPro" id="IPR042098">
    <property type="entry name" value="TauD-like_sf"/>
</dbReference>
<dbReference type="GO" id="GO:0005739">
    <property type="term" value="C:mitochondrion"/>
    <property type="evidence" value="ECO:0007669"/>
    <property type="project" value="TreeGrafter"/>
</dbReference>
<dbReference type="InterPro" id="IPR010376">
    <property type="entry name" value="GBBH-like_N"/>
</dbReference>
<feature type="domain" description="Gamma-butyrobetaine hydroxylase-like N-terminal" evidence="8">
    <location>
        <begin position="81"/>
        <end position="143"/>
    </location>
</feature>
<dbReference type="Pfam" id="PF06155">
    <property type="entry name" value="GBBH-like_N"/>
    <property type="match status" value="1"/>
</dbReference>
<accession>A0AA38LT54</accession>
<evidence type="ECO:0000256" key="2">
    <source>
        <dbReference type="ARBA" id="ARBA00008654"/>
    </source>
</evidence>
<comment type="cofactor">
    <cofactor evidence="1">
        <name>Fe(2+)</name>
        <dbReference type="ChEBI" id="CHEBI:29033"/>
    </cofactor>
</comment>
<evidence type="ECO:0000256" key="3">
    <source>
        <dbReference type="ARBA" id="ARBA00022723"/>
    </source>
</evidence>
<evidence type="ECO:0000256" key="4">
    <source>
        <dbReference type="ARBA" id="ARBA00022964"/>
    </source>
</evidence>
<comment type="similarity">
    <text evidence="2">Belongs to the gamma-BBH/TMLD family.</text>
</comment>
<keyword evidence="10" id="KW-1185">Reference proteome</keyword>
<dbReference type="PANTHER" id="PTHR10696:SF25">
    <property type="entry name" value="OXIDOREDUCTASE AIM17-RELATED"/>
    <property type="match status" value="1"/>
</dbReference>
<keyword evidence="6" id="KW-0408">Iron</keyword>